<dbReference type="SUPFAM" id="SSF55347">
    <property type="entry name" value="Glyceraldehyde-3-phosphate dehydrogenase-like, C-terminal domain"/>
    <property type="match status" value="1"/>
</dbReference>
<evidence type="ECO:0000259" key="2">
    <source>
        <dbReference type="Pfam" id="PF22725"/>
    </source>
</evidence>
<feature type="domain" description="GFO/IDH/MocA-like oxidoreductase" evidence="2">
    <location>
        <begin position="192"/>
        <end position="325"/>
    </location>
</feature>
<name>A0AAE2SFD9_9BACT</name>
<dbReference type="Pfam" id="PF22725">
    <property type="entry name" value="GFO_IDH_MocA_C3"/>
    <property type="match status" value="1"/>
</dbReference>
<dbReference type="EMBL" id="JAENIG010000007">
    <property type="protein sequence ID" value="MBK1855565.1"/>
    <property type="molecule type" value="Genomic_DNA"/>
</dbReference>
<dbReference type="AlphaFoldDB" id="A0AAE2SFD9"/>
<dbReference type="InterPro" id="IPR006311">
    <property type="entry name" value="TAT_signal"/>
</dbReference>
<organism evidence="3 4">
    <name type="scientific">Oceaniferula flava</name>
    <dbReference type="NCBI Taxonomy" id="2800421"/>
    <lineage>
        <taxon>Bacteria</taxon>
        <taxon>Pseudomonadati</taxon>
        <taxon>Verrucomicrobiota</taxon>
        <taxon>Verrucomicrobiia</taxon>
        <taxon>Verrucomicrobiales</taxon>
        <taxon>Verrucomicrobiaceae</taxon>
        <taxon>Oceaniferula</taxon>
    </lineage>
</organism>
<evidence type="ECO:0000259" key="1">
    <source>
        <dbReference type="Pfam" id="PF01408"/>
    </source>
</evidence>
<dbReference type="Proteomes" id="UP000634206">
    <property type="component" value="Unassembled WGS sequence"/>
</dbReference>
<dbReference type="InterPro" id="IPR000683">
    <property type="entry name" value="Gfo/Idh/MocA-like_OxRdtase_N"/>
</dbReference>
<dbReference type="Gene3D" id="3.40.50.720">
    <property type="entry name" value="NAD(P)-binding Rossmann-like Domain"/>
    <property type="match status" value="1"/>
</dbReference>
<evidence type="ECO:0000313" key="4">
    <source>
        <dbReference type="Proteomes" id="UP000634206"/>
    </source>
</evidence>
<comment type="caution">
    <text evidence="3">The sequence shown here is derived from an EMBL/GenBank/DDBJ whole genome shotgun (WGS) entry which is preliminary data.</text>
</comment>
<dbReference type="RefSeq" id="WP_309490178.1">
    <property type="nucleotide sequence ID" value="NZ_JAENIG010000007.1"/>
</dbReference>
<dbReference type="NCBIfam" id="TIGR01409">
    <property type="entry name" value="TAT_signal_seq"/>
    <property type="match status" value="1"/>
</dbReference>
<dbReference type="SUPFAM" id="SSF51735">
    <property type="entry name" value="NAD(P)-binding Rossmann-fold domains"/>
    <property type="match status" value="1"/>
</dbReference>
<gene>
    <name evidence="3" type="ORF">JIN83_11385</name>
</gene>
<sequence length="433" mass="47097">MNHDSENNTRRSFLKKASAAAAVTPILGVPAIVNAQNMGSKTLKVGLIGCGGRGTGAAVQALSADENIQLWAMGDAFSKQIESSLKQLKKFGKRSEVAAERQFSGLNAFQQVIDSGVDVVLLAAPPGFRPQHLRAAVEAKKHTFAEKPMAVDMAGVKSVLESTALAKKNNVAIQHGFCWRYAPSTRAAYGKILNGDFGRVTSIYGTYMSSVYKPIPKDAVKPKGMGDVEWQVSWWTNYEWLSGAPILEQSIHTVDKIAWGMGDVAPIAAVGTGGRIQRDDPSNVYDHYNVSFEYPNGVFCQLGARQFSRSHTEVIDRIFCEDGSVVGPGQPRAIDGNGKTTWRYRPEAGAEQNMYQVCHNEFFADLRAGKINNSGEYMANSTALAILGREAAHTGKRITWDKLFKSDEDMAPDSLKFEDSFAIAPVPVPGKKS</sequence>
<feature type="domain" description="Gfo/Idh/MocA-like oxidoreductase N-terminal" evidence="1">
    <location>
        <begin position="43"/>
        <end position="174"/>
    </location>
</feature>
<dbReference type="PROSITE" id="PS51318">
    <property type="entry name" value="TAT"/>
    <property type="match status" value="1"/>
</dbReference>
<dbReference type="Gene3D" id="3.30.360.10">
    <property type="entry name" value="Dihydrodipicolinate Reductase, domain 2"/>
    <property type="match status" value="1"/>
</dbReference>
<reference evidence="3" key="1">
    <citation type="submission" date="2021-01" db="EMBL/GenBank/DDBJ databases">
        <title>Modified the classification status of verrucomicrobia.</title>
        <authorList>
            <person name="Feng X."/>
        </authorList>
    </citation>
    <scope>NUCLEOTIDE SEQUENCE</scope>
    <source>
        <strain evidence="3">5K15</strain>
    </source>
</reference>
<dbReference type="PANTHER" id="PTHR43818:SF5">
    <property type="entry name" value="OXIDOREDUCTASE FAMILY PROTEIN"/>
    <property type="match status" value="1"/>
</dbReference>
<dbReference type="PANTHER" id="PTHR43818">
    <property type="entry name" value="BCDNA.GH03377"/>
    <property type="match status" value="1"/>
</dbReference>
<keyword evidence="4" id="KW-1185">Reference proteome</keyword>
<dbReference type="InterPro" id="IPR019546">
    <property type="entry name" value="TAT_signal_bac_arc"/>
</dbReference>
<evidence type="ECO:0000313" key="3">
    <source>
        <dbReference type="EMBL" id="MBK1855565.1"/>
    </source>
</evidence>
<dbReference type="InterPro" id="IPR036291">
    <property type="entry name" value="NAD(P)-bd_dom_sf"/>
</dbReference>
<dbReference type="InterPro" id="IPR050463">
    <property type="entry name" value="Gfo/Idh/MocA_oxidrdct_glycsds"/>
</dbReference>
<dbReference type="InterPro" id="IPR055170">
    <property type="entry name" value="GFO_IDH_MocA-like_dom"/>
</dbReference>
<protein>
    <submittedName>
        <fullName evidence="3">Gfo/Idh/MocA family oxidoreductase</fullName>
    </submittedName>
</protein>
<dbReference type="Pfam" id="PF01408">
    <property type="entry name" value="GFO_IDH_MocA"/>
    <property type="match status" value="1"/>
</dbReference>
<dbReference type="GO" id="GO:0000166">
    <property type="term" value="F:nucleotide binding"/>
    <property type="evidence" value="ECO:0007669"/>
    <property type="project" value="InterPro"/>
</dbReference>
<proteinExistence type="predicted"/>
<accession>A0AAE2SFD9</accession>